<keyword evidence="1" id="KW-0732">Signal</keyword>
<evidence type="ECO:0000313" key="3">
    <source>
        <dbReference type="Proteomes" id="UP000708208"/>
    </source>
</evidence>
<sequence length="73" mass="7766">MKYFILLCLFAAAVVTALGESEKVALDAEGDVSSARVKRCAKAGTPCDYLGRPSYTDCCSGMCHQISKEKIGS</sequence>
<name>A0A8J2KH28_9HEXA</name>
<dbReference type="EMBL" id="CAJVCH010404471">
    <property type="protein sequence ID" value="CAG7817816.1"/>
    <property type="molecule type" value="Genomic_DNA"/>
</dbReference>
<accession>A0A8J2KH28</accession>
<gene>
    <name evidence="2" type="ORF">AFUS01_LOCUS28360</name>
</gene>
<keyword evidence="3" id="KW-1185">Reference proteome</keyword>
<organism evidence="2 3">
    <name type="scientific">Allacma fusca</name>
    <dbReference type="NCBI Taxonomy" id="39272"/>
    <lineage>
        <taxon>Eukaryota</taxon>
        <taxon>Metazoa</taxon>
        <taxon>Ecdysozoa</taxon>
        <taxon>Arthropoda</taxon>
        <taxon>Hexapoda</taxon>
        <taxon>Collembola</taxon>
        <taxon>Symphypleona</taxon>
        <taxon>Sminthuridae</taxon>
        <taxon>Allacma</taxon>
    </lineage>
</organism>
<dbReference type="Proteomes" id="UP000708208">
    <property type="component" value="Unassembled WGS sequence"/>
</dbReference>
<reference evidence="2" key="1">
    <citation type="submission" date="2021-06" db="EMBL/GenBank/DDBJ databases">
        <authorList>
            <person name="Hodson N. C."/>
            <person name="Mongue J. A."/>
            <person name="Jaron S. K."/>
        </authorList>
    </citation>
    <scope>NUCLEOTIDE SEQUENCE</scope>
</reference>
<proteinExistence type="predicted"/>
<feature type="non-terminal residue" evidence="2">
    <location>
        <position position="1"/>
    </location>
</feature>
<comment type="caution">
    <text evidence="2">The sequence shown here is derived from an EMBL/GenBank/DDBJ whole genome shotgun (WGS) entry which is preliminary data.</text>
</comment>
<feature type="chain" id="PRO_5035161941" evidence="1">
    <location>
        <begin position="20"/>
        <end position="73"/>
    </location>
</feature>
<protein>
    <submittedName>
        <fullName evidence="2">Uncharacterized protein</fullName>
    </submittedName>
</protein>
<feature type="signal peptide" evidence="1">
    <location>
        <begin position="1"/>
        <end position="19"/>
    </location>
</feature>
<evidence type="ECO:0000256" key="1">
    <source>
        <dbReference type="SAM" id="SignalP"/>
    </source>
</evidence>
<dbReference type="AlphaFoldDB" id="A0A8J2KH28"/>
<evidence type="ECO:0000313" key="2">
    <source>
        <dbReference type="EMBL" id="CAG7817816.1"/>
    </source>
</evidence>